<name>A0A803LJY3_CHEQI</name>
<dbReference type="EnsemblPlants" id="AUR62014280-RA">
    <property type="protein sequence ID" value="AUR62014280-RA:cds"/>
    <property type="gene ID" value="AUR62014280"/>
</dbReference>
<protein>
    <submittedName>
        <fullName evidence="1">Uncharacterized protein</fullName>
    </submittedName>
</protein>
<evidence type="ECO:0000313" key="2">
    <source>
        <dbReference type="Proteomes" id="UP000596660"/>
    </source>
</evidence>
<dbReference type="GeneID" id="110724565"/>
<dbReference type="PANTHER" id="PTHR35732:SF1">
    <property type="entry name" value="OS10G0545100 PROTEIN"/>
    <property type="match status" value="1"/>
</dbReference>
<reference evidence="1" key="2">
    <citation type="submission" date="2021-03" db="UniProtKB">
        <authorList>
            <consortium name="EnsemblPlants"/>
        </authorList>
    </citation>
    <scope>IDENTIFICATION</scope>
</reference>
<dbReference type="Proteomes" id="UP000596660">
    <property type="component" value="Unplaced"/>
</dbReference>
<dbReference type="Gramene" id="AUR62014280-RA">
    <property type="protein sequence ID" value="AUR62014280-RA:cds"/>
    <property type="gene ID" value="AUR62014280"/>
</dbReference>
<dbReference type="AlphaFoldDB" id="A0A803LJY3"/>
<evidence type="ECO:0000313" key="1">
    <source>
        <dbReference type="EnsemblPlants" id="AUR62014280-RA:cds"/>
    </source>
</evidence>
<gene>
    <name evidence="1" type="primary">LOC110724565</name>
</gene>
<dbReference type="RefSeq" id="XP_021759669.1">
    <property type="nucleotide sequence ID" value="XM_021903977.1"/>
</dbReference>
<organism evidence="1 2">
    <name type="scientific">Chenopodium quinoa</name>
    <name type="common">Quinoa</name>
    <dbReference type="NCBI Taxonomy" id="63459"/>
    <lineage>
        <taxon>Eukaryota</taxon>
        <taxon>Viridiplantae</taxon>
        <taxon>Streptophyta</taxon>
        <taxon>Embryophyta</taxon>
        <taxon>Tracheophyta</taxon>
        <taxon>Spermatophyta</taxon>
        <taxon>Magnoliopsida</taxon>
        <taxon>eudicotyledons</taxon>
        <taxon>Gunneridae</taxon>
        <taxon>Pentapetalae</taxon>
        <taxon>Caryophyllales</taxon>
        <taxon>Chenopodiaceae</taxon>
        <taxon>Chenopodioideae</taxon>
        <taxon>Atripliceae</taxon>
        <taxon>Chenopodium</taxon>
    </lineage>
</organism>
<dbReference type="OrthoDB" id="2018221at2759"/>
<dbReference type="Pfam" id="PF12646">
    <property type="entry name" value="DUF3783"/>
    <property type="match status" value="1"/>
</dbReference>
<reference evidence="1" key="1">
    <citation type="journal article" date="2017" name="Nature">
        <title>The genome of Chenopodium quinoa.</title>
        <authorList>
            <person name="Jarvis D.E."/>
            <person name="Ho Y.S."/>
            <person name="Lightfoot D.J."/>
            <person name="Schmoeckel S.M."/>
            <person name="Li B."/>
            <person name="Borm T.J.A."/>
            <person name="Ohyanagi H."/>
            <person name="Mineta K."/>
            <person name="Michell C.T."/>
            <person name="Saber N."/>
            <person name="Kharbatia N.M."/>
            <person name="Rupper R.R."/>
            <person name="Sharp A.R."/>
            <person name="Dally N."/>
            <person name="Boughton B.A."/>
            <person name="Woo Y.H."/>
            <person name="Gao G."/>
            <person name="Schijlen E.G.W.M."/>
            <person name="Guo X."/>
            <person name="Momin A.A."/>
            <person name="Negrao S."/>
            <person name="Al-Babili S."/>
            <person name="Gehring C."/>
            <person name="Roessner U."/>
            <person name="Jung C."/>
            <person name="Murphy K."/>
            <person name="Arold S.T."/>
            <person name="Gojobori T."/>
            <person name="van der Linden C.G."/>
            <person name="van Loo E.N."/>
            <person name="Jellen E.N."/>
            <person name="Maughan P.J."/>
            <person name="Tester M."/>
        </authorList>
    </citation>
    <scope>NUCLEOTIDE SEQUENCE [LARGE SCALE GENOMIC DNA]</scope>
    <source>
        <strain evidence="1">cv. PI 614886</strain>
    </source>
</reference>
<proteinExistence type="predicted"/>
<dbReference type="OMA" id="CVRNSAQ"/>
<sequence length="211" mass="23438">MASATVNGLSMNWFASKLIFPTLCFLPKSQLFPQISPPPSFSSSGLNKLQRLLRASSEGLQVPSELDEDSKFVPLEAEEPSYGPPALLLVGFEVEEADKIQQLLKELEGEFLQVIYCTEDMITCSLWDAVNTKQQDLENLKIAKSVQRICFLSGLTGEEMMMFIDAFEESGLENAVFAAHVPNSSNKPLEELIEEIKGDHEMLSARQSDSE</sequence>
<dbReference type="KEGG" id="cqi:110724565"/>
<accession>A0A803LJY3</accession>
<keyword evidence="2" id="KW-1185">Reference proteome</keyword>
<dbReference type="InterPro" id="IPR016621">
    <property type="entry name" value="UCP014543"/>
</dbReference>
<dbReference type="PANTHER" id="PTHR35732">
    <property type="entry name" value="OS10G0545100 PROTEIN"/>
    <property type="match status" value="1"/>
</dbReference>